<evidence type="ECO:0000313" key="1">
    <source>
        <dbReference type="EMBL" id="GEK22880.1"/>
    </source>
</evidence>
<dbReference type="EMBL" id="BJUB01000011">
    <property type="protein sequence ID" value="GEK22880.1"/>
    <property type="molecule type" value="Genomic_DNA"/>
</dbReference>
<proteinExistence type="predicted"/>
<comment type="caution">
    <text evidence="1">The sequence shown here is derived from an EMBL/GenBank/DDBJ whole genome shotgun (WGS) entry which is preliminary data.</text>
</comment>
<sequence length="474" mass="52415">MTSVSGLATTFNPAQSITEASVRMFALTSSPDVGTRGPRRSLLALADSLGIEVDSNAVNAVVGWQIAEVLDTEWREDRDYVQYQVTLYGMNTLLWAASANLAMLAQARTVTSNAALEQALLAMPWFMPARTKQEAVDRLCDLAGAPRYRLGRGAKEYVRTFPDVAARFAPHLLGARRTKHEWGALLADEFSVPWSPTAISTQGTVTKEGLNLILAGVERRANVSSAAWATAAHEGSALVAALARDLPTRWDGRESIDWMRENGSTKWYGSEWAGWFFEEQVRAILNERYPSPPVGGPRVKYGATTFDYASPTRVWDAKAHTAWSQSSPWDGARPTKASSPLWLNDARAMRGCIEEQGLGFLIVDGLAGLDVEGIFRQWIETYGARYGKQPSTYVASTGTSRPRKVEWTPIRLRALWIENLYELQASVLAGWLWQKPQPDWGAGEQRRARNDKYQARLGAAGPWTVASFEWGDIG</sequence>
<reference evidence="1 2" key="1">
    <citation type="submission" date="2019-07" db="EMBL/GenBank/DDBJ databases">
        <title>Whole genome shotgun sequence of Cellulomonas xylanilytica NBRC 101102.</title>
        <authorList>
            <person name="Hosoyama A."/>
            <person name="Uohara A."/>
            <person name="Ohji S."/>
            <person name="Ichikawa N."/>
        </authorList>
    </citation>
    <scope>NUCLEOTIDE SEQUENCE [LARGE SCALE GENOMIC DNA]</scope>
    <source>
        <strain evidence="1 2">NBRC 101102</strain>
    </source>
</reference>
<name>A0A510VCA7_9CELL</name>
<evidence type="ECO:0000313" key="2">
    <source>
        <dbReference type="Proteomes" id="UP000321118"/>
    </source>
</evidence>
<protein>
    <submittedName>
        <fullName evidence="1">Uncharacterized protein</fullName>
    </submittedName>
</protein>
<organism evidence="1 2">
    <name type="scientific">Cellulomonas xylanilytica</name>
    <dbReference type="NCBI Taxonomy" id="233583"/>
    <lineage>
        <taxon>Bacteria</taxon>
        <taxon>Bacillati</taxon>
        <taxon>Actinomycetota</taxon>
        <taxon>Actinomycetes</taxon>
        <taxon>Micrococcales</taxon>
        <taxon>Cellulomonadaceae</taxon>
        <taxon>Cellulomonas</taxon>
    </lineage>
</organism>
<gene>
    <name evidence="1" type="ORF">CXY01_34000</name>
</gene>
<accession>A0A510VCA7</accession>
<dbReference type="AlphaFoldDB" id="A0A510VCA7"/>
<keyword evidence="2" id="KW-1185">Reference proteome</keyword>
<dbReference type="Proteomes" id="UP000321118">
    <property type="component" value="Unassembled WGS sequence"/>
</dbReference>